<accession>A0A7E4VZD1</accession>
<evidence type="ECO:0000313" key="3">
    <source>
        <dbReference type="Proteomes" id="UP000492821"/>
    </source>
</evidence>
<dbReference type="PANTHER" id="PTHR24361">
    <property type="entry name" value="MITOGEN-ACTIVATED KINASE KINASE KINASE"/>
    <property type="match status" value="1"/>
</dbReference>
<dbReference type="Proteomes" id="UP000492821">
    <property type="component" value="Unassembled WGS sequence"/>
</dbReference>
<reference evidence="3" key="1">
    <citation type="journal article" date="2013" name="Genetics">
        <title>The draft genome and transcriptome of Panagrellus redivivus are shaped by the harsh demands of a free-living lifestyle.</title>
        <authorList>
            <person name="Srinivasan J."/>
            <person name="Dillman A.R."/>
            <person name="Macchietto M.G."/>
            <person name="Heikkinen L."/>
            <person name="Lakso M."/>
            <person name="Fracchia K.M."/>
            <person name="Antoshechkin I."/>
            <person name="Mortazavi A."/>
            <person name="Wong G."/>
            <person name="Sternberg P.W."/>
        </authorList>
    </citation>
    <scope>NUCLEOTIDE SEQUENCE [LARGE SCALE GENOMIC DNA]</scope>
    <source>
        <strain evidence="3">MT8872</strain>
    </source>
</reference>
<dbReference type="InterPro" id="IPR011009">
    <property type="entry name" value="Kinase-like_dom_sf"/>
</dbReference>
<dbReference type="GO" id="GO:0005524">
    <property type="term" value="F:ATP binding"/>
    <property type="evidence" value="ECO:0007669"/>
    <property type="project" value="InterPro"/>
</dbReference>
<dbReference type="WBParaSite" id="Pan_g5033.t1">
    <property type="protein sequence ID" value="Pan_g5033.t1"/>
    <property type="gene ID" value="Pan_g5033"/>
</dbReference>
<protein>
    <submittedName>
        <fullName evidence="4">Protein kinase domain-containing protein</fullName>
    </submittedName>
</protein>
<dbReference type="InterPro" id="IPR053235">
    <property type="entry name" value="Ser_Thr_kinase"/>
</dbReference>
<dbReference type="InterPro" id="IPR000719">
    <property type="entry name" value="Prot_kinase_dom"/>
</dbReference>
<name>A0A7E4VZD1_PANRE</name>
<dbReference type="Gene3D" id="1.10.510.10">
    <property type="entry name" value="Transferase(Phosphotransferase) domain 1"/>
    <property type="match status" value="1"/>
</dbReference>
<proteinExistence type="predicted"/>
<dbReference type="Pfam" id="PF00069">
    <property type="entry name" value="Pkinase"/>
    <property type="match status" value="1"/>
</dbReference>
<dbReference type="GO" id="GO:0005737">
    <property type="term" value="C:cytoplasm"/>
    <property type="evidence" value="ECO:0007669"/>
    <property type="project" value="TreeGrafter"/>
</dbReference>
<dbReference type="SUPFAM" id="SSF56112">
    <property type="entry name" value="Protein kinase-like (PK-like)"/>
    <property type="match status" value="1"/>
</dbReference>
<dbReference type="PROSITE" id="PS50011">
    <property type="entry name" value="PROTEIN_KINASE_DOM"/>
    <property type="match status" value="1"/>
</dbReference>
<evidence type="ECO:0000256" key="1">
    <source>
        <dbReference type="SAM" id="MobiDB-lite"/>
    </source>
</evidence>
<feature type="region of interest" description="Disordered" evidence="1">
    <location>
        <begin position="853"/>
        <end position="880"/>
    </location>
</feature>
<sequence>MSEDHRRLAPNGRFLYGRKLSEYEDYARKEARIGAHNYIAEISLGHVLDEDGVIVEENYLVKQTAEPHLQYLMHIIELKDEYAVFNTLREIALLKQLGSNKYIMTDLTHFRHRQYVCILHAPFIPFRNYLDSQMRFKESGGVTEDGKIHQHDLNDLKTVFNRRGREAQILERVGLFTRNAVAYILRKVIKGVNYIHSKGYAHTELCAHNVYLDSVSNVKVGGFLHLKKLGSTSWNLTSDPNCRPLEAFDDQTVGRKVEASVDYWGLGMLTLELITGQRRYLAEDKAKRLALDYLSGSRPLPTLGSIDKASIVKGQQVYDPDVDDFIARLLDTEPKNRPNYEKIMQHPFIRKPIDLMEAYRELKIAVAVFPAEHKDNRNLFDEMYLAQGGRNEFNEDLIHNVIQAIHHVKNQDYFIFQKPDDDTLFKQYIGIEASAAIPYDDANWSRDVLDQSNRSINGHIIDPDEDLQLNIIKPIDVTNRCNWDYWDFLDGKEQYYNDEVTSLSTLPVTEKQVKARHPAVDKNYTRHEIVFFVKKSWGKTERQVFTGMQFARWYEAGVIQFTDLIRLVDEVDEVIDDYVINKTRISADPKEAPDSVYFASPRRDFQIFERDFIMDPKSSYLAHVYVDVALGANINKKKFEKFNMLLEDDPTEFPPNTTPLQASVCFQDVDPKKFELLEAEMLGQMKVAEWEVNESQRRADAKRPESRLYNVFLERRRFALPVRKMRVNKELENEMTRDASQTKLWGDYARDYLFKVSQWAVPYRQKQDLTKVLYGTPFRTEEEAKAAVKDALETGDEKLPNQLARTKTKQEEDEYMPFKKIEDLDIRRQAADRYKKEFNGQPDYNKLTNQISRSSAGQRERMNYNATPKKVNAKWTRYNH</sequence>
<keyword evidence="3" id="KW-1185">Reference proteome</keyword>
<evidence type="ECO:0000313" key="4">
    <source>
        <dbReference type="WBParaSite" id="Pan_g5033.t1"/>
    </source>
</evidence>
<dbReference type="SMART" id="SM00220">
    <property type="entry name" value="S_TKc"/>
    <property type="match status" value="1"/>
</dbReference>
<dbReference type="AlphaFoldDB" id="A0A7E4VZD1"/>
<evidence type="ECO:0000259" key="2">
    <source>
        <dbReference type="PROSITE" id="PS50011"/>
    </source>
</evidence>
<feature type="domain" description="Protein kinase" evidence="2">
    <location>
        <begin position="33"/>
        <end position="349"/>
    </location>
</feature>
<dbReference type="GO" id="GO:0004674">
    <property type="term" value="F:protein serine/threonine kinase activity"/>
    <property type="evidence" value="ECO:0007669"/>
    <property type="project" value="TreeGrafter"/>
</dbReference>
<reference evidence="4" key="2">
    <citation type="submission" date="2020-10" db="UniProtKB">
        <authorList>
            <consortium name="WormBaseParasite"/>
        </authorList>
    </citation>
    <scope>IDENTIFICATION</scope>
</reference>
<organism evidence="3 4">
    <name type="scientific">Panagrellus redivivus</name>
    <name type="common">Microworm</name>
    <dbReference type="NCBI Taxonomy" id="6233"/>
    <lineage>
        <taxon>Eukaryota</taxon>
        <taxon>Metazoa</taxon>
        <taxon>Ecdysozoa</taxon>
        <taxon>Nematoda</taxon>
        <taxon>Chromadorea</taxon>
        <taxon>Rhabditida</taxon>
        <taxon>Tylenchina</taxon>
        <taxon>Panagrolaimomorpha</taxon>
        <taxon>Panagrolaimoidea</taxon>
        <taxon>Panagrolaimidae</taxon>
        <taxon>Panagrellus</taxon>
    </lineage>
</organism>